<dbReference type="EMBL" id="JABXXO010000014">
    <property type="protein sequence ID" value="KAF7761046.1"/>
    <property type="molecule type" value="Genomic_DNA"/>
</dbReference>
<sequence>MTPDLPLELWMEVLSYLPPGYIRRLLPINRQLFHLAISPIGLQYVRRLEIRSSPHPYDNSRFLSPLGCRTNQSTEPTTLIQALRDALLHCARLEEVTLYLYDLEWKPAFSSLMSALLSQKGGSLQKLYIDADLFGISGWLRFFSTQSSSLPHLVYLSLKLKITQLRDAQSRFSGLRVGNRTGSGIAAFIKAHKRSLRTLVLHLHPQFTLVDTSSLFDIGRLPHLKKLELSVSIAKVSRLEILELFLLLNGNTLEYFNLKFMRSILHSTLQFDSAYQIILDDVLPNLHFPVLSEFSMDIYNKTTMPFHLPPFRNFAPGIKELVLNDLGNYYDFRSLLQNLYESRVALRSFKVRLHYLSPKHLDHIASHLPSLESLNITYVNLACRPDGPIEHSPWVFSQLFQGQVVNAQIGSQRAKFDIGKESPVRLTSKQLESVGVNKCDGTASGVTLEKRQNGRPIVFKLPDLIRRAERCHSLPESAVARRTGGLSPSLNPNSCPSSPSIHSRGLSGLLKSIIDNNRIFLYGSHLLGDFQSGPYLTFDFEMPWVFDFFNSHGGRISTSALVDHYLSSR</sequence>
<dbReference type="InterPro" id="IPR036047">
    <property type="entry name" value="F-box-like_dom_sf"/>
</dbReference>
<accession>A0A8H7C313</accession>
<dbReference type="Gene3D" id="3.80.10.10">
    <property type="entry name" value="Ribonuclease Inhibitor"/>
    <property type="match status" value="1"/>
</dbReference>
<dbReference type="InterPro" id="IPR032675">
    <property type="entry name" value="LRR_dom_sf"/>
</dbReference>
<organism evidence="1 2">
    <name type="scientific">Agaricus bisporus var. burnettii</name>
    <dbReference type="NCBI Taxonomy" id="192524"/>
    <lineage>
        <taxon>Eukaryota</taxon>
        <taxon>Fungi</taxon>
        <taxon>Dikarya</taxon>
        <taxon>Basidiomycota</taxon>
        <taxon>Agaricomycotina</taxon>
        <taxon>Agaricomycetes</taxon>
        <taxon>Agaricomycetidae</taxon>
        <taxon>Agaricales</taxon>
        <taxon>Agaricineae</taxon>
        <taxon>Agaricaceae</taxon>
        <taxon>Agaricus</taxon>
    </lineage>
</organism>
<gene>
    <name evidence="1" type="ORF">Agabi119p4_10455</name>
</gene>
<dbReference type="SUPFAM" id="SSF81383">
    <property type="entry name" value="F-box domain"/>
    <property type="match status" value="1"/>
</dbReference>
<protein>
    <recommendedName>
        <fullName evidence="3">F-box domain-containing protein</fullName>
    </recommendedName>
</protein>
<evidence type="ECO:0000313" key="1">
    <source>
        <dbReference type="EMBL" id="KAF7761046.1"/>
    </source>
</evidence>
<comment type="caution">
    <text evidence="1">The sequence shown here is derived from an EMBL/GenBank/DDBJ whole genome shotgun (WGS) entry which is preliminary data.</text>
</comment>
<name>A0A8H7C313_AGABI</name>
<evidence type="ECO:0008006" key="3">
    <source>
        <dbReference type="Google" id="ProtNLM"/>
    </source>
</evidence>
<reference evidence="1 2" key="1">
    <citation type="journal article" name="Sci. Rep.">
        <title>Telomere-to-telomere assembled and centromere annotated genomes of the two main subspecies of the button mushroom Agaricus bisporus reveal especially polymorphic chromosome ends.</title>
        <authorList>
            <person name="Sonnenberg A.S.M."/>
            <person name="Sedaghat-Telgerd N."/>
            <person name="Lavrijssen B."/>
            <person name="Ohm R.A."/>
            <person name="Hendrickx P.M."/>
            <person name="Scholtmeijer K."/>
            <person name="Baars J.J.P."/>
            <person name="van Peer A."/>
        </authorList>
    </citation>
    <scope>NUCLEOTIDE SEQUENCE [LARGE SCALE GENOMIC DNA]</scope>
    <source>
        <strain evidence="1 2">H119_p4</strain>
    </source>
</reference>
<evidence type="ECO:0000313" key="2">
    <source>
        <dbReference type="Proteomes" id="UP000629468"/>
    </source>
</evidence>
<proteinExistence type="predicted"/>
<dbReference type="SUPFAM" id="SSF52047">
    <property type="entry name" value="RNI-like"/>
    <property type="match status" value="1"/>
</dbReference>
<dbReference type="Proteomes" id="UP000629468">
    <property type="component" value="Unassembled WGS sequence"/>
</dbReference>
<dbReference type="AlphaFoldDB" id="A0A8H7C313"/>